<dbReference type="CDD" id="cd07043">
    <property type="entry name" value="STAS_anti-anti-sigma_factors"/>
    <property type="match status" value="1"/>
</dbReference>
<accession>A0A4R2L6S0</accession>
<dbReference type="Proteomes" id="UP000294980">
    <property type="component" value="Unassembled WGS sequence"/>
</dbReference>
<evidence type="ECO:0000259" key="1">
    <source>
        <dbReference type="PROSITE" id="PS50801"/>
    </source>
</evidence>
<keyword evidence="3" id="KW-1185">Reference proteome</keyword>
<comment type="caution">
    <text evidence="2">The sequence shown here is derived from an EMBL/GenBank/DDBJ whole genome shotgun (WGS) entry which is preliminary data.</text>
</comment>
<protein>
    <submittedName>
        <fullName evidence="2">Anti-anti-sigma factor</fullName>
    </submittedName>
</protein>
<dbReference type="PANTHER" id="PTHR33495:SF2">
    <property type="entry name" value="ANTI-SIGMA FACTOR ANTAGONIST TM_1081-RELATED"/>
    <property type="match status" value="1"/>
</dbReference>
<dbReference type="PIRSF" id="PIRSF029548">
    <property type="entry name" value="UCP029548"/>
    <property type="match status" value="1"/>
</dbReference>
<sequence>MAATQGGAYVLRLTGDVRMTLCTSIDEYITQMLDDPAFASVWIDLCDVEGLDSTTLGQLARLAQRVYSQHGFRPAIYSCDDGINRLLHSMGFQRLFELHENACNDSSVEVEDIPLVPGSEDAVKERVIEAHRALMGVSDENAERFRDLMAVLEAS</sequence>
<organism evidence="2 3">
    <name type="scientific">Chromatocurvus halotolerans</name>
    <dbReference type="NCBI Taxonomy" id="1132028"/>
    <lineage>
        <taxon>Bacteria</taxon>
        <taxon>Pseudomonadati</taxon>
        <taxon>Pseudomonadota</taxon>
        <taxon>Gammaproteobacteria</taxon>
        <taxon>Cellvibrionales</taxon>
        <taxon>Halieaceae</taxon>
        <taxon>Chromatocurvus</taxon>
    </lineage>
</organism>
<dbReference type="PROSITE" id="PS50801">
    <property type="entry name" value="STAS"/>
    <property type="match status" value="1"/>
</dbReference>
<name>A0A4R2L6S0_9GAMM</name>
<dbReference type="PANTHER" id="PTHR33495">
    <property type="entry name" value="ANTI-SIGMA FACTOR ANTAGONIST TM_1081-RELATED-RELATED"/>
    <property type="match status" value="1"/>
</dbReference>
<feature type="domain" description="STAS" evidence="1">
    <location>
        <begin position="1"/>
        <end position="126"/>
    </location>
</feature>
<evidence type="ECO:0000313" key="3">
    <source>
        <dbReference type="Proteomes" id="UP000294980"/>
    </source>
</evidence>
<dbReference type="InterPro" id="IPR002645">
    <property type="entry name" value="STAS_dom"/>
</dbReference>
<evidence type="ECO:0000313" key="2">
    <source>
        <dbReference type="EMBL" id="TCO78358.1"/>
    </source>
</evidence>
<reference evidence="2 3" key="1">
    <citation type="submission" date="2019-03" db="EMBL/GenBank/DDBJ databases">
        <title>Genomic Encyclopedia of Type Strains, Phase IV (KMG-IV): sequencing the most valuable type-strain genomes for metagenomic binning, comparative biology and taxonomic classification.</title>
        <authorList>
            <person name="Goeker M."/>
        </authorList>
    </citation>
    <scope>NUCLEOTIDE SEQUENCE [LARGE SCALE GENOMIC DNA]</scope>
    <source>
        <strain evidence="2 3">DSM 23344</strain>
    </source>
</reference>
<dbReference type="SUPFAM" id="SSF52091">
    <property type="entry name" value="SpoIIaa-like"/>
    <property type="match status" value="1"/>
</dbReference>
<dbReference type="Pfam" id="PF01740">
    <property type="entry name" value="STAS"/>
    <property type="match status" value="1"/>
</dbReference>
<dbReference type="GO" id="GO:0043856">
    <property type="term" value="F:anti-sigma factor antagonist activity"/>
    <property type="evidence" value="ECO:0007669"/>
    <property type="project" value="TreeGrafter"/>
</dbReference>
<proteinExistence type="predicted"/>
<dbReference type="EMBL" id="SLWX01000001">
    <property type="protein sequence ID" value="TCO78358.1"/>
    <property type="molecule type" value="Genomic_DNA"/>
</dbReference>
<dbReference type="InterPro" id="IPR036513">
    <property type="entry name" value="STAS_dom_sf"/>
</dbReference>
<dbReference type="Gene3D" id="3.30.750.24">
    <property type="entry name" value="STAS domain"/>
    <property type="match status" value="1"/>
</dbReference>
<dbReference type="InterPro" id="IPR014557">
    <property type="entry name" value="UCP029548_STAS-type"/>
</dbReference>
<dbReference type="AlphaFoldDB" id="A0A4R2L6S0"/>
<gene>
    <name evidence="2" type="ORF">EV688_101174</name>
</gene>